<protein>
    <submittedName>
        <fullName evidence="2">Hypothetical_protein</fullName>
    </submittedName>
</protein>
<accession>A0AA86NF52</accession>
<sequence length="110" mass="12849">MKLNPFSVVAIVFVQSHMLFIFGVVCAPDRDSSGIFIRLKKQPQKQTDTYSLTLINFRFRNILYVIIGIEQYNTTISLAKRLFIDKFLCELEAIYEGKRKLMSIYNCEQN</sequence>
<keyword evidence="3" id="KW-1185">Reference proteome</keyword>
<dbReference type="AlphaFoldDB" id="A0AA86NF52"/>
<reference evidence="1" key="1">
    <citation type="submission" date="2023-06" db="EMBL/GenBank/DDBJ databases">
        <authorList>
            <person name="Kurt Z."/>
        </authorList>
    </citation>
    <scope>NUCLEOTIDE SEQUENCE</scope>
</reference>
<dbReference type="EMBL" id="CAXDID020000245">
    <property type="protein sequence ID" value="CAL6063234.1"/>
    <property type="molecule type" value="Genomic_DNA"/>
</dbReference>
<dbReference type="EMBL" id="CATOUU010000166">
    <property type="protein sequence ID" value="CAI9918697.1"/>
    <property type="molecule type" value="Genomic_DNA"/>
</dbReference>
<reference evidence="2 3" key="2">
    <citation type="submission" date="2024-07" db="EMBL/GenBank/DDBJ databases">
        <authorList>
            <person name="Akdeniz Z."/>
        </authorList>
    </citation>
    <scope>NUCLEOTIDE SEQUENCE [LARGE SCALE GENOMIC DNA]</scope>
</reference>
<organism evidence="1">
    <name type="scientific">Hexamita inflata</name>
    <dbReference type="NCBI Taxonomy" id="28002"/>
    <lineage>
        <taxon>Eukaryota</taxon>
        <taxon>Metamonada</taxon>
        <taxon>Diplomonadida</taxon>
        <taxon>Hexamitidae</taxon>
        <taxon>Hexamitinae</taxon>
        <taxon>Hexamita</taxon>
    </lineage>
</organism>
<gene>
    <name evidence="2" type="ORF">HINF_LOCUS50774</name>
    <name evidence="1" type="ORF">HINF_LOCUS6342</name>
</gene>
<proteinExistence type="predicted"/>
<evidence type="ECO:0000313" key="2">
    <source>
        <dbReference type="EMBL" id="CAL6063234.1"/>
    </source>
</evidence>
<comment type="caution">
    <text evidence="1">The sequence shown here is derived from an EMBL/GenBank/DDBJ whole genome shotgun (WGS) entry which is preliminary data.</text>
</comment>
<name>A0AA86NF52_9EUKA</name>
<evidence type="ECO:0000313" key="3">
    <source>
        <dbReference type="Proteomes" id="UP001642409"/>
    </source>
</evidence>
<dbReference type="Proteomes" id="UP001642409">
    <property type="component" value="Unassembled WGS sequence"/>
</dbReference>
<evidence type="ECO:0000313" key="1">
    <source>
        <dbReference type="EMBL" id="CAI9918697.1"/>
    </source>
</evidence>